<keyword evidence="2" id="KW-1185">Reference proteome</keyword>
<sequence>MYAHALASQEDKLSCKDGCTTYTVVLYSSFRNSLRAIRKESEVSSSMTTQEPIALRKPYRSVVDQDTTVAILIKHISQTI</sequence>
<gene>
    <name evidence="1" type="ORF">V6N12_063082</name>
</gene>
<reference evidence="1 2" key="1">
    <citation type="journal article" date="2024" name="G3 (Bethesda)">
        <title>Genome assembly of Hibiscus sabdariffa L. provides insights into metabolisms of medicinal natural products.</title>
        <authorList>
            <person name="Kim T."/>
        </authorList>
    </citation>
    <scope>NUCLEOTIDE SEQUENCE [LARGE SCALE GENOMIC DNA]</scope>
    <source>
        <strain evidence="1">TK-2024</strain>
        <tissue evidence="1">Old leaves</tissue>
    </source>
</reference>
<dbReference type="EMBL" id="JBBPBM010000007">
    <property type="protein sequence ID" value="KAK8575409.1"/>
    <property type="molecule type" value="Genomic_DNA"/>
</dbReference>
<accession>A0ABR2FAX9</accession>
<comment type="caution">
    <text evidence="1">The sequence shown here is derived from an EMBL/GenBank/DDBJ whole genome shotgun (WGS) entry which is preliminary data.</text>
</comment>
<evidence type="ECO:0000313" key="2">
    <source>
        <dbReference type="Proteomes" id="UP001472677"/>
    </source>
</evidence>
<name>A0ABR2FAX9_9ROSI</name>
<proteinExistence type="predicted"/>
<organism evidence="1 2">
    <name type="scientific">Hibiscus sabdariffa</name>
    <name type="common">roselle</name>
    <dbReference type="NCBI Taxonomy" id="183260"/>
    <lineage>
        <taxon>Eukaryota</taxon>
        <taxon>Viridiplantae</taxon>
        <taxon>Streptophyta</taxon>
        <taxon>Embryophyta</taxon>
        <taxon>Tracheophyta</taxon>
        <taxon>Spermatophyta</taxon>
        <taxon>Magnoliopsida</taxon>
        <taxon>eudicotyledons</taxon>
        <taxon>Gunneridae</taxon>
        <taxon>Pentapetalae</taxon>
        <taxon>rosids</taxon>
        <taxon>malvids</taxon>
        <taxon>Malvales</taxon>
        <taxon>Malvaceae</taxon>
        <taxon>Malvoideae</taxon>
        <taxon>Hibiscus</taxon>
    </lineage>
</organism>
<protein>
    <submittedName>
        <fullName evidence="1">Uncharacterized protein</fullName>
    </submittedName>
</protein>
<dbReference type="Proteomes" id="UP001472677">
    <property type="component" value="Unassembled WGS sequence"/>
</dbReference>
<evidence type="ECO:0000313" key="1">
    <source>
        <dbReference type="EMBL" id="KAK8575409.1"/>
    </source>
</evidence>